<dbReference type="Pfam" id="PF00533">
    <property type="entry name" value="BRCT"/>
    <property type="match status" value="1"/>
</dbReference>
<reference evidence="3" key="2">
    <citation type="submission" date="2023-02" db="EMBL/GenBank/DDBJ databases">
        <title>Pectobacterium carotovorum subsp. carotovorum NBRC 12380.</title>
        <authorList>
            <person name="Ichikawa N."/>
            <person name="Sato H."/>
            <person name="Tonouchi N."/>
        </authorList>
    </citation>
    <scope>NUCLEOTIDE SEQUENCE</scope>
    <source>
        <strain evidence="3">NBRC 12380</strain>
    </source>
</reference>
<feature type="domain" description="BRCT" evidence="1">
    <location>
        <begin position="82"/>
        <end position="147"/>
    </location>
</feature>
<evidence type="ECO:0000313" key="4">
    <source>
        <dbReference type="Proteomes" id="UP001058167"/>
    </source>
</evidence>
<dbReference type="SUPFAM" id="SSF52113">
    <property type="entry name" value="BRCT domain"/>
    <property type="match status" value="1"/>
</dbReference>
<evidence type="ECO:0000259" key="1">
    <source>
        <dbReference type="Pfam" id="PF00533"/>
    </source>
</evidence>
<dbReference type="Proteomes" id="UP001165145">
    <property type="component" value="Unassembled WGS sequence"/>
</dbReference>
<dbReference type="Gene3D" id="3.40.50.10190">
    <property type="entry name" value="BRCT domain"/>
    <property type="match status" value="1"/>
</dbReference>
<organism evidence="3 5">
    <name type="scientific">Pectobacterium carotovorum subsp. carotovorum</name>
    <name type="common">Erwinia carotovora subsp. carotovora</name>
    <dbReference type="NCBI Taxonomy" id="555"/>
    <lineage>
        <taxon>Bacteria</taxon>
        <taxon>Pseudomonadati</taxon>
        <taxon>Pseudomonadota</taxon>
        <taxon>Gammaproteobacteria</taxon>
        <taxon>Enterobacterales</taxon>
        <taxon>Pectobacteriaceae</taxon>
        <taxon>Pectobacterium</taxon>
    </lineage>
</organism>
<gene>
    <name evidence="3" type="ORF">Pcaca03_34080</name>
    <name evidence="2" type="ORF">SOASR016_32730</name>
</gene>
<reference evidence="2" key="1">
    <citation type="submission" date="2022-06" db="EMBL/GenBank/DDBJ databases">
        <title>Draft genome sequences of Pectobacterium carotovorum subsp. carotovorum str. NBRC12380.</title>
        <authorList>
            <person name="Wakabayashi Y."/>
            <person name="Kojima K."/>
        </authorList>
    </citation>
    <scope>NUCLEOTIDE SEQUENCE</scope>
    <source>
        <strain evidence="2">NBRC 12380</strain>
    </source>
</reference>
<comment type="caution">
    <text evidence="3">The sequence shown here is derived from an EMBL/GenBank/DDBJ whole genome shotgun (WGS) entry which is preliminary data.</text>
</comment>
<dbReference type="RefSeq" id="WP_261867384.1">
    <property type="nucleotide sequence ID" value="NZ_BRLF01000009.1"/>
</dbReference>
<sequence length="157" mass="17685">MNFIYINAKKLVGAYSLINVTQQDDYIQGVCLRSNQLKTFRKDRIIKEFGSYDEAEKGLLSISLPDCAHLITKPSRKKSTWEICFTGFKSDDKKRLTAIAADNDLTVRSSVTEKLNILCCGYNAGPKKLDAARLKGILILNEDEFNNLLETGELPDF</sequence>
<evidence type="ECO:0000313" key="3">
    <source>
        <dbReference type="EMBL" id="GLV70964.1"/>
    </source>
</evidence>
<dbReference type="EMBL" id="BSRL01000009">
    <property type="protein sequence ID" value="GLV70964.1"/>
    <property type="molecule type" value="Genomic_DNA"/>
</dbReference>
<dbReference type="InterPro" id="IPR001357">
    <property type="entry name" value="BRCT_dom"/>
</dbReference>
<accession>A0AAI9L474</accession>
<dbReference type="Proteomes" id="UP001058167">
    <property type="component" value="Unassembled WGS sequence"/>
</dbReference>
<dbReference type="InterPro" id="IPR036420">
    <property type="entry name" value="BRCT_dom_sf"/>
</dbReference>
<evidence type="ECO:0000313" key="2">
    <source>
        <dbReference type="EMBL" id="GKX48521.1"/>
    </source>
</evidence>
<name>A0AAI9L474_PECCC</name>
<dbReference type="AlphaFoldDB" id="A0AAI9L474"/>
<keyword evidence="4" id="KW-1185">Reference proteome</keyword>
<dbReference type="EMBL" id="BRLF01000009">
    <property type="protein sequence ID" value="GKX48521.1"/>
    <property type="molecule type" value="Genomic_DNA"/>
</dbReference>
<protein>
    <recommendedName>
        <fullName evidence="1">BRCT domain-containing protein</fullName>
    </recommendedName>
</protein>
<evidence type="ECO:0000313" key="5">
    <source>
        <dbReference type="Proteomes" id="UP001165145"/>
    </source>
</evidence>
<proteinExistence type="predicted"/>